<dbReference type="GO" id="GO:0008168">
    <property type="term" value="F:methyltransferase activity"/>
    <property type="evidence" value="ECO:0007669"/>
    <property type="project" value="UniProtKB-KW"/>
</dbReference>
<dbReference type="Proteomes" id="UP000237347">
    <property type="component" value="Unassembled WGS sequence"/>
</dbReference>
<dbReference type="SUPFAM" id="SSF53335">
    <property type="entry name" value="S-adenosyl-L-methionine-dependent methyltransferases"/>
    <property type="match status" value="1"/>
</dbReference>
<dbReference type="AlphaFoldDB" id="A0AAW0KYH9"/>
<keyword evidence="4" id="KW-0460">Magnesium</keyword>
<accession>A0AAW0KYH9</accession>
<keyword evidence="3" id="KW-0479">Metal-binding</keyword>
<dbReference type="GO" id="GO:0032259">
    <property type="term" value="P:methylation"/>
    <property type="evidence" value="ECO:0007669"/>
    <property type="project" value="UniProtKB-KW"/>
</dbReference>
<dbReference type="Gene3D" id="3.40.50.150">
    <property type="entry name" value="Vaccinia Virus protein VP39"/>
    <property type="match status" value="1"/>
</dbReference>
<evidence type="ECO:0000256" key="2">
    <source>
        <dbReference type="ARBA" id="ARBA00022679"/>
    </source>
</evidence>
<keyword evidence="1" id="KW-0489">Methyltransferase</keyword>
<dbReference type="Pfam" id="PF03492">
    <property type="entry name" value="Methyltransf_7"/>
    <property type="match status" value="1"/>
</dbReference>
<organism evidence="5 6">
    <name type="scientific">Quercus suber</name>
    <name type="common">Cork oak</name>
    <dbReference type="NCBI Taxonomy" id="58331"/>
    <lineage>
        <taxon>Eukaryota</taxon>
        <taxon>Viridiplantae</taxon>
        <taxon>Streptophyta</taxon>
        <taxon>Embryophyta</taxon>
        <taxon>Tracheophyta</taxon>
        <taxon>Spermatophyta</taxon>
        <taxon>Magnoliopsida</taxon>
        <taxon>eudicotyledons</taxon>
        <taxon>Gunneridae</taxon>
        <taxon>Pentapetalae</taxon>
        <taxon>rosids</taxon>
        <taxon>fabids</taxon>
        <taxon>Fagales</taxon>
        <taxon>Fagaceae</taxon>
        <taxon>Quercus</taxon>
    </lineage>
</organism>
<evidence type="ECO:0000256" key="4">
    <source>
        <dbReference type="ARBA" id="ARBA00022842"/>
    </source>
</evidence>
<reference evidence="5 6" key="1">
    <citation type="journal article" date="2018" name="Sci. Data">
        <title>The draft genome sequence of cork oak.</title>
        <authorList>
            <person name="Ramos A.M."/>
            <person name="Usie A."/>
            <person name="Barbosa P."/>
            <person name="Barros P.M."/>
            <person name="Capote T."/>
            <person name="Chaves I."/>
            <person name="Simoes F."/>
            <person name="Abreu I."/>
            <person name="Carrasquinho I."/>
            <person name="Faro C."/>
            <person name="Guimaraes J.B."/>
            <person name="Mendonca D."/>
            <person name="Nobrega F."/>
            <person name="Rodrigues L."/>
            <person name="Saibo N.J.M."/>
            <person name="Varela M.C."/>
            <person name="Egas C."/>
            <person name="Matos J."/>
            <person name="Miguel C.M."/>
            <person name="Oliveira M.M."/>
            <person name="Ricardo C.P."/>
            <person name="Goncalves S."/>
        </authorList>
    </citation>
    <scope>NUCLEOTIDE SEQUENCE [LARGE SCALE GENOMIC DNA]</scope>
    <source>
        <strain evidence="6">cv. HL8</strain>
    </source>
</reference>
<evidence type="ECO:0000256" key="1">
    <source>
        <dbReference type="ARBA" id="ARBA00022603"/>
    </source>
</evidence>
<evidence type="ECO:0000313" key="5">
    <source>
        <dbReference type="EMBL" id="KAK7844520.1"/>
    </source>
</evidence>
<dbReference type="InterPro" id="IPR042086">
    <property type="entry name" value="MeTrfase_capping"/>
</dbReference>
<protein>
    <submittedName>
        <fullName evidence="5">Farnesoic acid carboxyl-o-methyltransferase</fullName>
    </submittedName>
</protein>
<evidence type="ECO:0000313" key="6">
    <source>
        <dbReference type="Proteomes" id="UP000237347"/>
    </source>
</evidence>
<name>A0AAW0KYH9_QUESU</name>
<comment type="caution">
    <text evidence="5">The sequence shown here is derived from an EMBL/GenBank/DDBJ whole genome shotgun (WGS) entry which is preliminary data.</text>
</comment>
<keyword evidence="6" id="KW-1185">Reference proteome</keyword>
<dbReference type="InterPro" id="IPR029063">
    <property type="entry name" value="SAM-dependent_MTases_sf"/>
</dbReference>
<dbReference type="PANTHER" id="PTHR31009">
    <property type="entry name" value="S-ADENOSYL-L-METHIONINE:CARBOXYL METHYLTRANSFERASE FAMILY PROTEIN"/>
    <property type="match status" value="1"/>
</dbReference>
<dbReference type="InterPro" id="IPR005299">
    <property type="entry name" value="MeTrfase_7"/>
</dbReference>
<gene>
    <name evidence="5" type="primary">FAMT_2</name>
    <name evidence="5" type="ORF">CFP56_010776</name>
</gene>
<dbReference type="EMBL" id="PKMF04000184">
    <property type="protein sequence ID" value="KAK7844520.1"/>
    <property type="molecule type" value="Genomic_DNA"/>
</dbReference>
<evidence type="ECO:0000256" key="3">
    <source>
        <dbReference type="ARBA" id="ARBA00022723"/>
    </source>
</evidence>
<dbReference type="Gene3D" id="1.10.1200.270">
    <property type="entry name" value="Methyltransferase, alpha-helical capping domain"/>
    <property type="match status" value="1"/>
</dbReference>
<sequence>MAYTTNGGNGEYSYSNNSSFQRGAADAAKELINEAIAEKLDIQNFPSSNTFRVTDLGCSVGPNTILAMQNIVDAVELKYQYQGHNTPEFQVFFNDNASTDFNTLFTSLPPDRKYYAAAVPGSFYSRLFPNASLHLLSLPMPYNVFLKYQKRCWTKALLLGIKGGSPTQMLQTKLFSLMQLNMLRTWSAF</sequence>
<dbReference type="GO" id="GO:0046872">
    <property type="term" value="F:metal ion binding"/>
    <property type="evidence" value="ECO:0007669"/>
    <property type="project" value="UniProtKB-KW"/>
</dbReference>
<proteinExistence type="predicted"/>
<keyword evidence="2" id="KW-0808">Transferase</keyword>